<name>A0A6L9SV89_9BIFI</name>
<feature type="region of interest" description="Disordered" evidence="1">
    <location>
        <begin position="136"/>
        <end position="165"/>
    </location>
</feature>
<sequence length="356" mass="36585">MHVPVWVREATSAVDDAVEASQGRPTLVRKAVGKPRALTRAERALDGLAGLDEGAEISTSGFTLADDDRAALESELAKFTAEGHSASVALVDMSDYRALSVNGGDARYSASAIKGPYILSLAATGAIDLDAVARQSDTDPTGVGADGNPVSSGDGDASGATDDGAEEASIADDIAKTGTGAGVHQLIEQAVTISDNDSFAALHRTYGAGAFAQWSARGKVGVDVTSGAYLTMPATDLARMWVMGYGYLFDGDVLAVNGSKPAASDDSRQWLAGEYTNTLNSSIHMALAGDGGYTVYTKAGWIDGDGGYYALNDAGIVSTGSGDYVLAVMTDAVDEYELVSGLVSVLDGIHSRDMSS</sequence>
<dbReference type="AlphaFoldDB" id="A0A6L9SV89"/>
<dbReference type="InterPro" id="IPR045155">
    <property type="entry name" value="Beta-lactam_cat"/>
</dbReference>
<dbReference type="Gene3D" id="3.40.710.10">
    <property type="entry name" value="DD-peptidase/beta-lactamase superfamily"/>
    <property type="match status" value="1"/>
</dbReference>
<dbReference type="Pfam" id="PF13354">
    <property type="entry name" value="Beta-lactamase2"/>
    <property type="match status" value="1"/>
</dbReference>
<reference evidence="3 4" key="1">
    <citation type="submission" date="2019-10" db="EMBL/GenBank/DDBJ databases">
        <title>Bifidobacterium from non-human primates.</title>
        <authorList>
            <person name="Modesto M."/>
        </authorList>
    </citation>
    <scope>NUCLEOTIDE SEQUENCE [LARGE SCALE GENOMIC DNA]</scope>
    <source>
        <strain evidence="3 4">SMA15</strain>
    </source>
</reference>
<keyword evidence="3" id="KW-0378">Hydrolase</keyword>
<feature type="compositionally biased region" description="Low complexity" evidence="1">
    <location>
        <begin position="151"/>
        <end position="162"/>
    </location>
</feature>
<proteinExistence type="predicted"/>
<comment type="caution">
    <text evidence="3">The sequence shown here is derived from an EMBL/GenBank/DDBJ whole genome shotgun (WGS) entry which is preliminary data.</text>
</comment>
<evidence type="ECO:0000313" key="3">
    <source>
        <dbReference type="EMBL" id="NEG56059.1"/>
    </source>
</evidence>
<dbReference type="EMBL" id="WHZV01000011">
    <property type="protein sequence ID" value="NEG56059.1"/>
    <property type="molecule type" value="Genomic_DNA"/>
</dbReference>
<feature type="domain" description="Beta-lactamase class A catalytic" evidence="2">
    <location>
        <begin position="88"/>
        <end position="330"/>
    </location>
</feature>
<dbReference type="Proteomes" id="UP000483293">
    <property type="component" value="Unassembled WGS sequence"/>
</dbReference>
<dbReference type="InterPro" id="IPR012338">
    <property type="entry name" value="Beta-lactam/transpept-like"/>
</dbReference>
<dbReference type="GO" id="GO:0008800">
    <property type="term" value="F:beta-lactamase activity"/>
    <property type="evidence" value="ECO:0007669"/>
    <property type="project" value="InterPro"/>
</dbReference>
<organism evidence="3 4">
    <name type="scientific">Bifidobacterium platyrrhinorum</name>
    <dbReference type="NCBI Taxonomy" id="2661628"/>
    <lineage>
        <taxon>Bacteria</taxon>
        <taxon>Bacillati</taxon>
        <taxon>Actinomycetota</taxon>
        <taxon>Actinomycetes</taxon>
        <taxon>Bifidobacteriales</taxon>
        <taxon>Bifidobacteriaceae</taxon>
        <taxon>Bifidobacterium</taxon>
    </lineage>
</organism>
<gene>
    <name evidence="3" type="ORF">GFD21_09900</name>
</gene>
<dbReference type="GO" id="GO:0030655">
    <property type="term" value="P:beta-lactam antibiotic catabolic process"/>
    <property type="evidence" value="ECO:0007669"/>
    <property type="project" value="InterPro"/>
</dbReference>
<keyword evidence="4" id="KW-1185">Reference proteome</keyword>
<dbReference type="SUPFAM" id="SSF56601">
    <property type="entry name" value="beta-lactamase/transpeptidase-like"/>
    <property type="match status" value="1"/>
</dbReference>
<accession>A0A6L9SV89</accession>
<evidence type="ECO:0000313" key="4">
    <source>
        <dbReference type="Proteomes" id="UP000483293"/>
    </source>
</evidence>
<protein>
    <submittedName>
        <fullName evidence="3">Serine hydrolase</fullName>
    </submittedName>
</protein>
<evidence type="ECO:0000259" key="2">
    <source>
        <dbReference type="Pfam" id="PF13354"/>
    </source>
</evidence>
<evidence type="ECO:0000256" key="1">
    <source>
        <dbReference type="SAM" id="MobiDB-lite"/>
    </source>
</evidence>